<organism evidence="9">
    <name type="scientific">Cunninghamia lanceolata</name>
    <name type="common">China fir</name>
    <name type="synonym">Pinus lanceolata</name>
    <dbReference type="NCBI Taxonomy" id="28977"/>
    <lineage>
        <taxon>Eukaryota</taxon>
        <taxon>Viridiplantae</taxon>
        <taxon>Streptophyta</taxon>
        <taxon>Embryophyta</taxon>
        <taxon>Tracheophyta</taxon>
        <taxon>Spermatophyta</taxon>
        <taxon>Pinopsida</taxon>
        <taxon>Pinidae</taxon>
        <taxon>Conifers II</taxon>
        <taxon>Cupressales</taxon>
        <taxon>Cupressaceae</taxon>
        <taxon>Cunninghamia</taxon>
    </lineage>
</organism>
<evidence type="ECO:0000256" key="5">
    <source>
        <dbReference type="ARBA" id="ARBA00023242"/>
    </source>
</evidence>
<dbReference type="PANTHER" id="PTHR48019">
    <property type="entry name" value="SERUM RESPONSE FACTOR HOMOLOG"/>
    <property type="match status" value="1"/>
</dbReference>
<sequence length="230" mass="26600">MGRGKIEIKRIENRTNRQVTFSKRRGGLIKKAYELSVLCQAEVGLIIFSSRGKLYEYGSHSVNRTIERYKRTCAKGKECETTTNSNIEHLKVEVTNLRHQVDILMNEKRHLEGENISSLDIKQLKQLEIYLERGLERVRSKKDDMLLQEIETIQQKEQFLLVQNQLLRDKITESKSAKLTNASHYSNNYYFQVDASKTIMNENLIEIVPHCSPNDSTSTHTTLQLGGAHY</sequence>
<comment type="subcellular location">
    <subcellularLocation>
        <location evidence="1">Nucleus</location>
    </subcellularLocation>
</comment>
<dbReference type="InterPro" id="IPR002487">
    <property type="entry name" value="TF_Kbox"/>
</dbReference>
<dbReference type="GO" id="GO:0045944">
    <property type="term" value="P:positive regulation of transcription by RNA polymerase II"/>
    <property type="evidence" value="ECO:0007669"/>
    <property type="project" value="InterPro"/>
</dbReference>
<dbReference type="Gene3D" id="3.40.1810.10">
    <property type="entry name" value="Transcription factor, MADS-box"/>
    <property type="match status" value="1"/>
</dbReference>
<dbReference type="GO" id="GO:0046983">
    <property type="term" value="F:protein dimerization activity"/>
    <property type="evidence" value="ECO:0007669"/>
    <property type="project" value="InterPro"/>
</dbReference>
<keyword evidence="4" id="KW-0804">Transcription</keyword>
<dbReference type="PRINTS" id="PR00404">
    <property type="entry name" value="MADSDOMAIN"/>
</dbReference>
<keyword evidence="6" id="KW-0175">Coiled coil</keyword>
<gene>
    <name evidence="9" type="primary">MADS4</name>
</gene>
<evidence type="ECO:0000313" key="9">
    <source>
        <dbReference type="EMBL" id="QWX93743.1"/>
    </source>
</evidence>
<dbReference type="Pfam" id="PF00319">
    <property type="entry name" value="SRF-TF"/>
    <property type="match status" value="1"/>
</dbReference>
<proteinExistence type="evidence at transcript level"/>
<dbReference type="EMBL" id="MT103471">
    <property type="protein sequence ID" value="QWX93743.1"/>
    <property type="molecule type" value="mRNA"/>
</dbReference>
<evidence type="ECO:0000256" key="3">
    <source>
        <dbReference type="ARBA" id="ARBA00023125"/>
    </source>
</evidence>
<evidence type="ECO:0000259" key="7">
    <source>
        <dbReference type="PROSITE" id="PS50066"/>
    </source>
</evidence>
<dbReference type="PROSITE" id="PS51297">
    <property type="entry name" value="K_BOX"/>
    <property type="match status" value="1"/>
</dbReference>
<dbReference type="InterPro" id="IPR050142">
    <property type="entry name" value="MADS-box/MEF2_TF"/>
</dbReference>
<dbReference type="PROSITE" id="PS00350">
    <property type="entry name" value="MADS_BOX_1"/>
    <property type="match status" value="1"/>
</dbReference>
<evidence type="ECO:0000256" key="1">
    <source>
        <dbReference type="ARBA" id="ARBA00004123"/>
    </source>
</evidence>
<keyword evidence="3" id="KW-0238">DNA-binding</keyword>
<protein>
    <submittedName>
        <fullName evidence="9">MADS-box protein 4</fullName>
    </submittedName>
</protein>
<evidence type="ECO:0000256" key="6">
    <source>
        <dbReference type="SAM" id="Coils"/>
    </source>
</evidence>
<keyword evidence="5" id="KW-0539">Nucleus</keyword>
<feature type="coiled-coil region" evidence="6">
    <location>
        <begin position="87"/>
        <end position="114"/>
    </location>
</feature>
<dbReference type="InterPro" id="IPR002100">
    <property type="entry name" value="TF_MADSbox"/>
</dbReference>
<accession>A0A8F3BZ35</accession>
<evidence type="ECO:0000256" key="2">
    <source>
        <dbReference type="ARBA" id="ARBA00023015"/>
    </source>
</evidence>
<dbReference type="PROSITE" id="PS50066">
    <property type="entry name" value="MADS_BOX_2"/>
    <property type="match status" value="1"/>
</dbReference>
<dbReference type="GO" id="GO:0099402">
    <property type="term" value="P:plant organ development"/>
    <property type="evidence" value="ECO:0007669"/>
    <property type="project" value="UniProtKB-ARBA"/>
</dbReference>
<dbReference type="AlphaFoldDB" id="A0A8F3BZ35"/>
<dbReference type="SMART" id="SM00432">
    <property type="entry name" value="MADS"/>
    <property type="match status" value="1"/>
</dbReference>
<dbReference type="SUPFAM" id="SSF55455">
    <property type="entry name" value="SRF-like"/>
    <property type="match status" value="1"/>
</dbReference>
<dbReference type="InterPro" id="IPR033896">
    <property type="entry name" value="MEF2-like_N"/>
</dbReference>
<dbReference type="GO" id="GO:0000977">
    <property type="term" value="F:RNA polymerase II transcription regulatory region sequence-specific DNA binding"/>
    <property type="evidence" value="ECO:0007669"/>
    <property type="project" value="InterPro"/>
</dbReference>
<feature type="domain" description="MADS-box" evidence="7">
    <location>
        <begin position="1"/>
        <end position="61"/>
    </location>
</feature>
<dbReference type="InterPro" id="IPR036879">
    <property type="entry name" value="TF_MADSbox_sf"/>
</dbReference>
<dbReference type="GO" id="GO:0005634">
    <property type="term" value="C:nucleus"/>
    <property type="evidence" value="ECO:0007669"/>
    <property type="project" value="UniProtKB-SubCell"/>
</dbReference>
<dbReference type="FunFam" id="3.40.1810.10:FF:000030">
    <property type="entry name" value="Agamous-like MADS-box protein AGL13"/>
    <property type="match status" value="1"/>
</dbReference>
<reference evidence="9" key="1">
    <citation type="submission" date="2020-02" db="EMBL/GenBank/DDBJ databases">
        <title>Genome-wide identification and analysis of the MADS-box gene family in Cunninghamia lanceolate (Lamb.) Hook.</title>
        <authorList>
            <person name="Xie Y."/>
        </authorList>
    </citation>
    <scope>NUCLEOTIDE SEQUENCE</scope>
</reference>
<keyword evidence="2" id="KW-0805">Transcription regulation</keyword>
<evidence type="ECO:0000256" key="4">
    <source>
        <dbReference type="ARBA" id="ARBA00023163"/>
    </source>
</evidence>
<evidence type="ECO:0000259" key="8">
    <source>
        <dbReference type="PROSITE" id="PS51297"/>
    </source>
</evidence>
<name>A0A8F3BZ35_CUNLA</name>
<feature type="domain" description="K-box" evidence="8">
    <location>
        <begin position="87"/>
        <end position="177"/>
    </location>
</feature>
<dbReference type="GO" id="GO:0003700">
    <property type="term" value="F:DNA-binding transcription factor activity"/>
    <property type="evidence" value="ECO:0007669"/>
    <property type="project" value="InterPro"/>
</dbReference>
<dbReference type="Pfam" id="PF01486">
    <property type="entry name" value="K-box"/>
    <property type="match status" value="1"/>
</dbReference>
<dbReference type="CDD" id="cd00265">
    <property type="entry name" value="MADS_MEF2_like"/>
    <property type="match status" value="1"/>
</dbReference>